<feature type="domain" description="Protein kinase" evidence="3">
    <location>
        <begin position="24"/>
        <end position="280"/>
    </location>
</feature>
<evidence type="ECO:0000256" key="2">
    <source>
        <dbReference type="SAM" id="Phobius"/>
    </source>
</evidence>
<dbReference type="InterPro" id="IPR011009">
    <property type="entry name" value="Kinase-like_dom_sf"/>
</dbReference>
<feature type="transmembrane region" description="Helical" evidence="2">
    <location>
        <begin position="367"/>
        <end position="386"/>
    </location>
</feature>
<keyword evidence="2" id="KW-1133">Transmembrane helix</keyword>
<protein>
    <recommendedName>
        <fullName evidence="3">Protein kinase domain-containing protein</fullName>
    </recommendedName>
</protein>
<accession>A0A931NG02</accession>
<gene>
    <name evidence="4" type="ORF">I7X39_07000</name>
</gene>
<dbReference type="RefSeq" id="WP_198110267.1">
    <property type="nucleotide sequence ID" value="NZ_JAEDAK010000004.1"/>
</dbReference>
<organism evidence="4 5">
    <name type="scientific">Inhella proteolytica</name>
    <dbReference type="NCBI Taxonomy" id="2795029"/>
    <lineage>
        <taxon>Bacteria</taxon>
        <taxon>Pseudomonadati</taxon>
        <taxon>Pseudomonadota</taxon>
        <taxon>Betaproteobacteria</taxon>
        <taxon>Burkholderiales</taxon>
        <taxon>Sphaerotilaceae</taxon>
        <taxon>Inhella</taxon>
    </lineage>
</organism>
<keyword evidence="5" id="KW-1185">Reference proteome</keyword>
<evidence type="ECO:0000313" key="5">
    <source>
        <dbReference type="Proteomes" id="UP000613266"/>
    </source>
</evidence>
<dbReference type="SUPFAM" id="SSF56112">
    <property type="entry name" value="Protein kinase-like (PK-like)"/>
    <property type="match status" value="1"/>
</dbReference>
<dbReference type="GO" id="GO:0004672">
    <property type="term" value="F:protein kinase activity"/>
    <property type="evidence" value="ECO:0007669"/>
    <property type="project" value="InterPro"/>
</dbReference>
<keyword evidence="2" id="KW-0812">Transmembrane</keyword>
<dbReference type="Gene3D" id="1.10.510.10">
    <property type="entry name" value="Transferase(Phosphotransferase) domain 1"/>
    <property type="match status" value="1"/>
</dbReference>
<dbReference type="Proteomes" id="UP000613266">
    <property type="component" value="Unassembled WGS sequence"/>
</dbReference>
<dbReference type="InterPro" id="IPR000719">
    <property type="entry name" value="Prot_kinase_dom"/>
</dbReference>
<evidence type="ECO:0000259" key="3">
    <source>
        <dbReference type="PROSITE" id="PS50011"/>
    </source>
</evidence>
<comment type="caution">
    <text evidence="4">The sequence shown here is derived from an EMBL/GenBank/DDBJ whole genome shotgun (WGS) entry which is preliminary data.</text>
</comment>
<dbReference type="GO" id="GO:0005524">
    <property type="term" value="F:ATP binding"/>
    <property type="evidence" value="ECO:0007669"/>
    <property type="project" value="InterPro"/>
</dbReference>
<keyword evidence="2" id="KW-0472">Membrane</keyword>
<dbReference type="EMBL" id="JAEDAK010000004">
    <property type="protein sequence ID" value="MBH9576646.1"/>
    <property type="molecule type" value="Genomic_DNA"/>
</dbReference>
<name>A0A931NG02_9BURK</name>
<feature type="compositionally biased region" description="Pro residues" evidence="1">
    <location>
        <begin position="351"/>
        <end position="361"/>
    </location>
</feature>
<evidence type="ECO:0000256" key="1">
    <source>
        <dbReference type="SAM" id="MobiDB-lite"/>
    </source>
</evidence>
<dbReference type="AlphaFoldDB" id="A0A931NG02"/>
<proteinExistence type="predicted"/>
<reference evidence="4" key="1">
    <citation type="submission" date="2020-12" db="EMBL/GenBank/DDBJ databases">
        <title>The genome sequence of Inhella sp. 1Y17.</title>
        <authorList>
            <person name="Liu Y."/>
        </authorList>
    </citation>
    <scope>NUCLEOTIDE SEQUENCE</scope>
    <source>
        <strain evidence="4">1Y17</strain>
    </source>
</reference>
<evidence type="ECO:0000313" key="4">
    <source>
        <dbReference type="EMBL" id="MBH9576646.1"/>
    </source>
</evidence>
<dbReference type="PROSITE" id="PS50011">
    <property type="entry name" value="PROTEIN_KINASE_DOM"/>
    <property type="match status" value="1"/>
</dbReference>
<feature type="region of interest" description="Disordered" evidence="1">
    <location>
        <begin position="295"/>
        <end position="361"/>
    </location>
</feature>
<sequence>MTKSNVDFDLNASGAQAGDKLGVWRLEQALAEVPSGRWWLAQHSLSHQGAWVVVYARPEDAAAVLLRIAQTEGQPWQHPDITWPLDSGLTSEGRPYVVFPLSEGEPLLLAVRQASLRRRLEWVVQLCELLLMAETAGFGLVELDPSLLWVGPQQQLRLMALALVRADAKAQRMGSLQGQLCHAAQAMACPEAQARAPGVASSGAAQVYAVGMVTCLLVNGRLPQQAEPANAPVQALSQWLALKPEAREALDELLRRATAADPKQRPADLGELAEAVEGWLDASAGMASTEAAALDAVQRKQRAEAPTMRMPLDEAKTMPPAEPPSSATLPPKRSAKTLPPPKQPSNRPSAGPAPAPVAEPEPPGRAALWWVGGAVVVAGLVLLVWLR</sequence>